<feature type="domain" description="AAA+ ATPase" evidence="1">
    <location>
        <begin position="10"/>
        <end position="167"/>
    </location>
</feature>
<evidence type="ECO:0000313" key="2">
    <source>
        <dbReference type="EMBL" id="RAI01179.1"/>
    </source>
</evidence>
<gene>
    <name evidence="2" type="ORF">DLJ53_16435</name>
</gene>
<dbReference type="InterPro" id="IPR003593">
    <property type="entry name" value="AAA+_ATPase"/>
</dbReference>
<dbReference type="GO" id="GO:0016301">
    <property type="term" value="F:kinase activity"/>
    <property type="evidence" value="ECO:0007669"/>
    <property type="project" value="UniProtKB-KW"/>
</dbReference>
<protein>
    <submittedName>
        <fullName evidence="2">Nucleoside/nucleotide kinase family protein</fullName>
    </submittedName>
</protein>
<dbReference type="AlphaFoldDB" id="A0A8B2NT07"/>
<keyword evidence="2" id="KW-0808">Transferase</keyword>
<dbReference type="Proteomes" id="UP000249590">
    <property type="component" value="Unassembled WGS sequence"/>
</dbReference>
<organism evidence="2 3">
    <name type="scientific">Acuticoccus sediminis</name>
    <dbReference type="NCBI Taxonomy" id="2184697"/>
    <lineage>
        <taxon>Bacteria</taxon>
        <taxon>Pseudomonadati</taxon>
        <taxon>Pseudomonadota</taxon>
        <taxon>Alphaproteobacteria</taxon>
        <taxon>Hyphomicrobiales</taxon>
        <taxon>Amorphaceae</taxon>
        <taxon>Acuticoccus</taxon>
    </lineage>
</organism>
<keyword evidence="2" id="KW-0418">Kinase</keyword>
<evidence type="ECO:0000313" key="3">
    <source>
        <dbReference type="Proteomes" id="UP000249590"/>
    </source>
</evidence>
<accession>A0A8B2NT07</accession>
<sequence>MAGEIAADGPRRIVAIAGPPGAGKSTLADWLAARIDAAHRGRVAVMGMDGFHFDDRVLLARGDRPRKGAPHTFDVDGLAAMLARIAADDGRPVAVPVFDRGIEIARAGAAIIEPGVRLVLLEGNYLLLDDPAWRPLAPMFDFTVMIAVAEATLRRRLAERWASLSGDALTEKLEGNDFPNMRLVLHRSRPVDFTVTPEPGER</sequence>
<dbReference type="PANTHER" id="PTHR10285">
    <property type="entry name" value="URIDINE KINASE"/>
    <property type="match status" value="1"/>
</dbReference>
<dbReference type="InterPro" id="IPR027417">
    <property type="entry name" value="P-loop_NTPase"/>
</dbReference>
<comment type="caution">
    <text evidence="2">The sequence shown here is derived from an EMBL/GenBank/DDBJ whole genome shotgun (WGS) entry which is preliminary data.</text>
</comment>
<dbReference type="SMART" id="SM00382">
    <property type="entry name" value="AAA"/>
    <property type="match status" value="1"/>
</dbReference>
<evidence type="ECO:0000259" key="1">
    <source>
        <dbReference type="SMART" id="SM00382"/>
    </source>
</evidence>
<dbReference type="OrthoDB" id="1550976at2"/>
<name>A0A8B2NT07_9HYPH</name>
<dbReference type="SUPFAM" id="SSF52540">
    <property type="entry name" value="P-loop containing nucleoside triphosphate hydrolases"/>
    <property type="match status" value="1"/>
</dbReference>
<proteinExistence type="predicted"/>
<dbReference type="EMBL" id="QHHQ01000003">
    <property type="protein sequence ID" value="RAI01179.1"/>
    <property type="molecule type" value="Genomic_DNA"/>
</dbReference>
<dbReference type="Gene3D" id="3.40.50.300">
    <property type="entry name" value="P-loop containing nucleotide triphosphate hydrolases"/>
    <property type="match status" value="1"/>
</dbReference>
<reference evidence="2 3" key="1">
    <citation type="submission" date="2018-05" db="EMBL/GenBank/DDBJ databases">
        <title>Acuticoccus sediminis sp. nov., isolated from deep-sea sediment of Indian Ocean.</title>
        <authorList>
            <person name="Liu X."/>
            <person name="Lai Q."/>
            <person name="Du Y."/>
            <person name="Sun F."/>
            <person name="Zhang X."/>
            <person name="Wang S."/>
            <person name="Shao Z."/>
        </authorList>
    </citation>
    <scope>NUCLEOTIDE SEQUENCE [LARGE SCALE GENOMIC DNA]</scope>
    <source>
        <strain evidence="2 3">PTG4-2</strain>
    </source>
</reference>
<keyword evidence="3" id="KW-1185">Reference proteome</keyword>